<protein>
    <recommendedName>
        <fullName evidence="3">DUF3822 domain-containing protein</fullName>
    </recommendedName>
</protein>
<sequence length="277" mass="32546">MTQNKTTNILSNPFKELSIQVSLSGLSFCILDGANNQIDLLDIISFEKKATPENLIQHLENWFSKENIKELAFHKVSVIHENDLSTFVPKSLFNESNLSNYLKYNIKILENDFISFDELKEHDLYNVYVPFANVNNYIFDKFGDFEYKHFSTILIETLINTAKKSDEQTLYAYISKNHFEITVLDQKKLVLYNTYQYQQKEDFIYHLLFVIEQLNLNPEETPTYLLGDISEDSELHKIAYQYIRHVEISNCFYPKKIKETTEPTIKNSNTFILLNSL</sequence>
<dbReference type="EMBL" id="JH651380">
    <property type="protein sequence ID" value="EIJ37169.1"/>
    <property type="molecule type" value="Genomic_DNA"/>
</dbReference>
<dbReference type="Gene3D" id="3.30.420.250">
    <property type="match status" value="1"/>
</dbReference>
<dbReference type="InterPro" id="IPR024213">
    <property type="entry name" value="DUF3822"/>
</dbReference>
<dbReference type="CDD" id="cd24013">
    <property type="entry name" value="ASKHA_ATPase_BT3980-like"/>
    <property type="match status" value="1"/>
</dbReference>
<accession>I3C0M6</accession>
<evidence type="ECO:0000313" key="2">
    <source>
        <dbReference type="Proteomes" id="UP000004690"/>
    </source>
</evidence>
<dbReference type="eggNOG" id="ENOG5030DYA">
    <property type="taxonomic scope" value="Bacteria"/>
</dbReference>
<dbReference type="Proteomes" id="UP000004690">
    <property type="component" value="Unassembled WGS sequence"/>
</dbReference>
<keyword evidence="2" id="KW-1185">Reference proteome</keyword>
<dbReference type="Gene3D" id="3.30.420.260">
    <property type="match status" value="1"/>
</dbReference>
<gene>
    <name evidence="1" type="ORF">JoomaDRAFT_0109</name>
</gene>
<dbReference type="OrthoDB" id="658622at2"/>
<evidence type="ECO:0000313" key="1">
    <source>
        <dbReference type="EMBL" id="EIJ37169.1"/>
    </source>
</evidence>
<dbReference type="Pfam" id="PF12864">
    <property type="entry name" value="DUF3822"/>
    <property type="match status" value="1"/>
</dbReference>
<proteinExistence type="predicted"/>
<organism evidence="1 2">
    <name type="scientific">Galbibacter orientalis DSM 19592</name>
    <dbReference type="NCBI Taxonomy" id="926559"/>
    <lineage>
        <taxon>Bacteria</taxon>
        <taxon>Pseudomonadati</taxon>
        <taxon>Bacteroidota</taxon>
        <taxon>Flavobacteriia</taxon>
        <taxon>Flavobacteriales</taxon>
        <taxon>Flavobacteriaceae</taxon>
        <taxon>Galbibacter</taxon>
    </lineage>
</organism>
<dbReference type="RefSeq" id="WP_008615862.1">
    <property type="nucleotide sequence ID" value="NZ_JH651380.1"/>
</dbReference>
<dbReference type="AlphaFoldDB" id="I3C0M6"/>
<name>I3C0M6_9FLAO</name>
<dbReference type="HOGENOM" id="CLU_081202_2_0_10"/>
<dbReference type="STRING" id="926559.JoomaDRAFT_0109"/>
<evidence type="ECO:0008006" key="3">
    <source>
        <dbReference type="Google" id="ProtNLM"/>
    </source>
</evidence>
<reference evidence="1 2" key="1">
    <citation type="submission" date="2012-02" db="EMBL/GenBank/DDBJ databases">
        <title>Improved High-Quality Draft genome of Joostella marina DSM 19592.</title>
        <authorList>
            <consortium name="US DOE Joint Genome Institute (JGI-PGF)"/>
            <person name="Lucas S."/>
            <person name="Copeland A."/>
            <person name="Lapidus A."/>
            <person name="Bruce D."/>
            <person name="Goodwin L."/>
            <person name="Pitluck S."/>
            <person name="Peters L."/>
            <person name="Chertkov O."/>
            <person name="Ovchinnikova G."/>
            <person name="Kyrpides N."/>
            <person name="Mavromatis K."/>
            <person name="Detter J.C."/>
            <person name="Han C."/>
            <person name="Land M."/>
            <person name="Hauser L."/>
            <person name="Markowitz V."/>
            <person name="Cheng J.-F."/>
            <person name="Hugenholtz P."/>
            <person name="Woyke T."/>
            <person name="Wu D."/>
            <person name="Tindall B."/>
            <person name="Brambilla E."/>
            <person name="Klenk H.-P."/>
            <person name="Eisen J.A."/>
        </authorList>
    </citation>
    <scope>NUCLEOTIDE SEQUENCE [LARGE SCALE GENOMIC DNA]</scope>
    <source>
        <strain evidence="1 2">DSM 19592</strain>
    </source>
</reference>